<feature type="transmembrane region" description="Helical" evidence="7">
    <location>
        <begin position="149"/>
        <end position="169"/>
    </location>
</feature>
<feature type="transmembrane region" description="Helical" evidence="7">
    <location>
        <begin position="81"/>
        <end position="104"/>
    </location>
</feature>
<evidence type="ECO:0000313" key="8">
    <source>
        <dbReference type="EMBL" id="BEG99859.1"/>
    </source>
</evidence>
<name>A0ABN6Z6P0_9BACE</name>
<feature type="transmembrane region" description="Helical" evidence="7">
    <location>
        <begin position="116"/>
        <end position="137"/>
    </location>
</feature>
<feature type="transmembrane region" description="Helical" evidence="7">
    <location>
        <begin position="289"/>
        <end position="308"/>
    </location>
</feature>
<evidence type="ECO:0000256" key="2">
    <source>
        <dbReference type="ARBA" id="ARBA00007430"/>
    </source>
</evidence>
<dbReference type="PANTHER" id="PTHR30250:SF10">
    <property type="entry name" value="LIPOPOLYSACCHARIDE BIOSYNTHESIS PROTEIN WZXC"/>
    <property type="match status" value="1"/>
</dbReference>
<protein>
    <submittedName>
        <fullName evidence="8">Lipopolysaccharide biosynthesis protein</fullName>
    </submittedName>
</protein>
<accession>A0ABN6Z6P0</accession>
<dbReference type="InterPro" id="IPR050833">
    <property type="entry name" value="Poly_Biosynth_Transport"/>
</dbReference>
<evidence type="ECO:0000256" key="6">
    <source>
        <dbReference type="ARBA" id="ARBA00023136"/>
    </source>
</evidence>
<evidence type="ECO:0000256" key="1">
    <source>
        <dbReference type="ARBA" id="ARBA00004651"/>
    </source>
</evidence>
<keyword evidence="5 7" id="KW-1133">Transmembrane helix</keyword>
<evidence type="ECO:0000313" key="9">
    <source>
        <dbReference type="Proteomes" id="UP001496674"/>
    </source>
</evidence>
<evidence type="ECO:0000256" key="5">
    <source>
        <dbReference type="ARBA" id="ARBA00022989"/>
    </source>
</evidence>
<comment type="subcellular location">
    <subcellularLocation>
        <location evidence="1">Cell membrane</location>
        <topology evidence="1">Multi-pass membrane protein</topology>
    </subcellularLocation>
</comment>
<evidence type="ECO:0000256" key="3">
    <source>
        <dbReference type="ARBA" id="ARBA00022475"/>
    </source>
</evidence>
<feature type="transmembrane region" description="Helical" evidence="7">
    <location>
        <begin position="320"/>
        <end position="343"/>
    </location>
</feature>
<feature type="transmembrane region" description="Helical" evidence="7">
    <location>
        <begin position="21"/>
        <end position="38"/>
    </location>
</feature>
<dbReference type="EMBL" id="AP028055">
    <property type="protein sequence ID" value="BEG99859.1"/>
    <property type="molecule type" value="Genomic_DNA"/>
</dbReference>
<evidence type="ECO:0000256" key="7">
    <source>
        <dbReference type="SAM" id="Phobius"/>
    </source>
</evidence>
<feature type="transmembrane region" description="Helical" evidence="7">
    <location>
        <begin position="443"/>
        <end position="462"/>
    </location>
</feature>
<dbReference type="PANTHER" id="PTHR30250">
    <property type="entry name" value="PST FAMILY PREDICTED COLANIC ACID TRANSPORTER"/>
    <property type="match status" value="1"/>
</dbReference>
<feature type="transmembrane region" description="Helical" evidence="7">
    <location>
        <begin position="175"/>
        <end position="192"/>
    </location>
</feature>
<dbReference type="CDD" id="cd13127">
    <property type="entry name" value="MATE_tuaB_like"/>
    <property type="match status" value="1"/>
</dbReference>
<sequence>MAKTLKEKTVGALFWNAIDRVGQQVILFIIGIKIARILSPDDYALVGMLAIFMALANIVIESGFSAALIRKKDATEKDYSSVFYFNLGASILAYLVLFVCAPYIAEFYNQPSLTLIARIVFLALPINSLSLIQTTILTKQINFKKLTKVNFISLIVSSLLALYMAYAGYGVWTLVMQPVSLAVVRTILLWIMSSWRPVREFSLLSIKDLFAFASNLMLSSIINTGFQNAYSVFIGKIYPLQQLGYYSQANKMCDMGVSTIYGSIQNATFPIFSSIQDEKERLLRAYRKTIRLTSFLTFPAMTGLILVSEPFIRVALTDKWAFSVPFLQLLCLGGIFNILATINGNFLKVNGRSDIILKLDISKIAITAIALFCTLHQSVLVMVAGLVVTRIVVYLANIVMVHKYCNYSMQSQLKDIMPYLLISSALYACFYPLGLFISDLKLLLFVQIALYATAYIFINKWLGSKIFDEIMSLFFKKGARDGK</sequence>
<comment type="similarity">
    <text evidence="2">Belongs to the polysaccharide synthase family.</text>
</comment>
<feature type="transmembrane region" description="Helical" evidence="7">
    <location>
        <begin position="44"/>
        <end position="69"/>
    </location>
</feature>
<dbReference type="Proteomes" id="UP001496674">
    <property type="component" value="Chromosome"/>
</dbReference>
<feature type="transmembrane region" description="Helical" evidence="7">
    <location>
        <begin position="416"/>
        <end position="437"/>
    </location>
</feature>
<evidence type="ECO:0000256" key="4">
    <source>
        <dbReference type="ARBA" id="ARBA00022692"/>
    </source>
</evidence>
<dbReference type="RefSeq" id="WP_353330722.1">
    <property type="nucleotide sequence ID" value="NZ_AP028055.1"/>
</dbReference>
<keyword evidence="4 7" id="KW-0812">Transmembrane</keyword>
<feature type="transmembrane region" description="Helical" evidence="7">
    <location>
        <begin position="378"/>
        <end position="396"/>
    </location>
</feature>
<proteinExistence type="inferred from homology"/>
<dbReference type="Pfam" id="PF13440">
    <property type="entry name" value="Polysacc_synt_3"/>
    <property type="match status" value="1"/>
</dbReference>
<gene>
    <name evidence="8" type="ORF">BSYN_21240</name>
</gene>
<keyword evidence="3" id="KW-1003">Cell membrane</keyword>
<reference evidence="8 9" key="1">
    <citation type="submission" date="2023-04" db="EMBL/GenBank/DDBJ databases">
        <title>Draft genome sequence of acteroides sedimenti strain YN3PY1.</title>
        <authorList>
            <person name="Yoshida N."/>
        </authorList>
    </citation>
    <scope>NUCLEOTIDE SEQUENCE [LARGE SCALE GENOMIC DNA]</scope>
    <source>
        <strain evidence="8 9">YN3PY1</strain>
    </source>
</reference>
<keyword evidence="6 7" id="KW-0472">Membrane</keyword>
<keyword evidence="9" id="KW-1185">Reference proteome</keyword>
<organism evidence="8 9">
    <name type="scientific">Bacteroides sedimenti</name>
    <dbReference type="NCBI Taxonomy" id="2136147"/>
    <lineage>
        <taxon>Bacteria</taxon>
        <taxon>Pseudomonadati</taxon>
        <taxon>Bacteroidota</taxon>
        <taxon>Bacteroidia</taxon>
        <taxon>Bacteroidales</taxon>
        <taxon>Bacteroidaceae</taxon>
        <taxon>Bacteroides</taxon>
    </lineage>
</organism>